<comment type="caution">
    <text evidence="2">The sequence shown here is derived from an EMBL/GenBank/DDBJ whole genome shotgun (WGS) entry which is preliminary data.</text>
</comment>
<sequence length="149" mass="15868">MTGWRWVVRGGLAALAGLNLWWGVWAVGAPRHFFVTFPGFGHRWTAGYPPFNEHLVSDLGSIFLTLGVLLTVAAVLDDARVTAVVLAGTLVFNTLHLAFHSTHHGTLVGFDLAASLASLVAGVIGPVVLLVLDRVVRRRARAAVGAAPR</sequence>
<evidence type="ECO:0000313" key="3">
    <source>
        <dbReference type="Proteomes" id="UP001500218"/>
    </source>
</evidence>
<feature type="transmembrane region" description="Helical" evidence="1">
    <location>
        <begin position="112"/>
        <end position="132"/>
    </location>
</feature>
<name>A0ABN2M6N9_9ACTN</name>
<accession>A0ABN2M6N9</accession>
<protein>
    <recommendedName>
        <fullName evidence="4">DUF4345 domain-containing protein</fullName>
    </recommendedName>
</protein>
<keyword evidence="1" id="KW-0812">Transmembrane</keyword>
<feature type="transmembrane region" description="Helical" evidence="1">
    <location>
        <begin position="83"/>
        <end position="100"/>
    </location>
</feature>
<dbReference type="RefSeq" id="WP_344132084.1">
    <property type="nucleotide sequence ID" value="NZ_BAAALT010000092.1"/>
</dbReference>
<evidence type="ECO:0008006" key="4">
    <source>
        <dbReference type="Google" id="ProtNLM"/>
    </source>
</evidence>
<gene>
    <name evidence="2" type="ORF">GCM10009682_32710</name>
</gene>
<evidence type="ECO:0000313" key="2">
    <source>
        <dbReference type="EMBL" id="GAA1808384.1"/>
    </source>
</evidence>
<feature type="transmembrane region" description="Helical" evidence="1">
    <location>
        <begin position="59"/>
        <end position="76"/>
    </location>
</feature>
<proteinExistence type="predicted"/>
<keyword evidence="3" id="KW-1185">Reference proteome</keyword>
<evidence type="ECO:0000256" key="1">
    <source>
        <dbReference type="SAM" id="Phobius"/>
    </source>
</evidence>
<reference evidence="2 3" key="1">
    <citation type="journal article" date="2019" name="Int. J. Syst. Evol. Microbiol.">
        <title>The Global Catalogue of Microorganisms (GCM) 10K type strain sequencing project: providing services to taxonomists for standard genome sequencing and annotation.</title>
        <authorList>
            <consortium name="The Broad Institute Genomics Platform"/>
            <consortium name="The Broad Institute Genome Sequencing Center for Infectious Disease"/>
            <person name="Wu L."/>
            <person name="Ma J."/>
        </authorList>
    </citation>
    <scope>NUCLEOTIDE SEQUENCE [LARGE SCALE GENOMIC DNA]</scope>
    <source>
        <strain evidence="2 3">JCM 13250</strain>
    </source>
</reference>
<dbReference type="Proteomes" id="UP001500218">
    <property type="component" value="Unassembled WGS sequence"/>
</dbReference>
<organism evidence="2 3">
    <name type="scientific">Luedemannella flava</name>
    <dbReference type="NCBI Taxonomy" id="349316"/>
    <lineage>
        <taxon>Bacteria</taxon>
        <taxon>Bacillati</taxon>
        <taxon>Actinomycetota</taxon>
        <taxon>Actinomycetes</taxon>
        <taxon>Micromonosporales</taxon>
        <taxon>Micromonosporaceae</taxon>
        <taxon>Luedemannella</taxon>
    </lineage>
</organism>
<keyword evidence="1" id="KW-0472">Membrane</keyword>
<dbReference type="EMBL" id="BAAALT010000092">
    <property type="protein sequence ID" value="GAA1808384.1"/>
    <property type="molecule type" value="Genomic_DNA"/>
</dbReference>
<keyword evidence="1" id="KW-1133">Transmembrane helix</keyword>